<accession>A0A0A9GG16</accession>
<sequence>MLPPLAREDKTPLRVSSEAAPAANFVTILAAVALRSPPSPPCEYITALDCPF</sequence>
<dbReference type="AlphaFoldDB" id="A0A0A9GG16"/>
<organism evidence="1">
    <name type="scientific">Arundo donax</name>
    <name type="common">Giant reed</name>
    <name type="synonym">Donax arundinaceus</name>
    <dbReference type="NCBI Taxonomy" id="35708"/>
    <lineage>
        <taxon>Eukaryota</taxon>
        <taxon>Viridiplantae</taxon>
        <taxon>Streptophyta</taxon>
        <taxon>Embryophyta</taxon>
        <taxon>Tracheophyta</taxon>
        <taxon>Spermatophyta</taxon>
        <taxon>Magnoliopsida</taxon>
        <taxon>Liliopsida</taxon>
        <taxon>Poales</taxon>
        <taxon>Poaceae</taxon>
        <taxon>PACMAD clade</taxon>
        <taxon>Arundinoideae</taxon>
        <taxon>Arundineae</taxon>
        <taxon>Arundo</taxon>
    </lineage>
</organism>
<protein>
    <submittedName>
        <fullName evidence="1">Uncharacterized protein</fullName>
    </submittedName>
</protein>
<evidence type="ECO:0000313" key="1">
    <source>
        <dbReference type="EMBL" id="JAE21496.1"/>
    </source>
</evidence>
<name>A0A0A9GG16_ARUDO</name>
<reference evidence="1" key="2">
    <citation type="journal article" date="2015" name="Data Brief">
        <title>Shoot transcriptome of the giant reed, Arundo donax.</title>
        <authorList>
            <person name="Barrero R.A."/>
            <person name="Guerrero F.D."/>
            <person name="Moolhuijzen P."/>
            <person name="Goolsby J.A."/>
            <person name="Tidwell J."/>
            <person name="Bellgard S.E."/>
            <person name="Bellgard M.I."/>
        </authorList>
    </citation>
    <scope>NUCLEOTIDE SEQUENCE</scope>
    <source>
        <tissue evidence="1">Shoot tissue taken approximately 20 cm above the soil surface</tissue>
    </source>
</reference>
<dbReference type="EMBL" id="GBRH01176400">
    <property type="protein sequence ID" value="JAE21496.1"/>
    <property type="molecule type" value="Transcribed_RNA"/>
</dbReference>
<reference evidence="1" key="1">
    <citation type="submission" date="2014-09" db="EMBL/GenBank/DDBJ databases">
        <authorList>
            <person name="Magalhaes I.L.F."/>
            <person name="Oliveira U."/>
            <person name="Santos F.R."/>
            <person name="Vidigal T.H.D.A."/>
            <person name="Brescovit A.D."/>
            <person name="Santos A.J."/>
        </authorList>
    </citation>
    <scope>NUCLEOTIDE SEQUENCE</scope>
    <source>
        <tissue evidence="1">Shoot tissue taken approximately 20 cm above the soil surface</tissue>
    </source>
</reference>
<proteinExistence type="predicted"/>